<organism evidence="2 3">
    <name type="scientific">Morus notabilis</name>
    <dbReference type="NCBI Taxonomy" id="981085"/>
    <lineage>
        <taxon>Eukaryota</taxon>
        <taxon>Viridiplantae</taxon>
        <taxon>Streptophyta</taxon>
        <taxon>Embryophyta</taxon>
        <taxon>Tracheophyta</taxon>
        <taxon>Spermatophyta</taxon>
        <taxon>Magnoliopsida</taxon>
        <taxon>eudicotyledons</taxon>
        <taxon>Gunneridae</taxon>
        <taxon>Pentapetalae</taxon>
        <taxon>rosids</taxon>
        <taxon>fabids</taxon>
        <taxon>Rosales</taxon>
        <taxon>Moraceae</taxon>
        <taxon>Moreae</taxon>
        <taxon>Morus</taxon>
    </lineage>
</organism>
<gene>
    <name evidence="2" type="ORF">L484_000417</name>
</gene>
<keyword evidence="1" id="KW-0472">Membrane</keyword>
<feature type="transmembrane region" description="Helical" evidence="1">
    <location>
        <begin position="53"/>
        <end position="71"/>
    </location>
</feature>
<sequence length="73" mass="8225">MVVEKAFLVCAWLPFLGTSICRQSYTPCGAMQQLEIEEEVETSRFLLRARDVWVPWCCCVVGVSALVGWQLNG</sequence>
<accession>W9RRB6</accession>
<reference evidence="3" key="1">
    <citation type="submission" date="2013-01" db="EMBL/GenBank/DDBJ databases">
        <title>Draft Genome Sequence of a Mulberry Tree, Morus notabilis C.K. Schneid.</title>
        <authorList>
            <person name="He N."/>
            <person name="Zhao S."/>
        </authorList>
    </citation>
    <scope>NUCLEOTIDE SEQUENCE</scope>
</reference>
<evidence type="ECO:0000256" key="1">
    <source>
        <dbReference type="SAM" id="Phobius"/>
    </source>
</evidence>
<dbReference type="EMBL" id="KE344983">
    <property type="protein sequence ID" value="EXB88583.1"/>
    <property type="molecule type" value="Genomic_DNA"/>
</dbReference>
<evidence type="ECO:0000313" key="3">
    <source>
        <dbReference type="Proteomes" id="UP000030645"/>
    </source>
</evidence>
<protein>
    <submittedName>
        <fullName evidence="2">Uncharacterized protein</fullName>
    </submittedName>
</protein>
<dbReference type="AlphaFoldDB" id="W9RRB6"/>
<dbReference type="Proteomes" id="UP000030645">
    <property type="component" value="Unassembled WGS sequence"/>
</dbReference>
<keyword evidence="3" id="KW-1185">Reference proteome</keyword>
<keyword evidence="1" id="KW-0812">Transmembrane</keyword>
<proteinExistence type="predicted"/>
<evidence type="ECO:0000313" key="2">
    <source>
        <dbReference type="EMBL" id="EXB88583.1"/>
    </source>
</evidence>
<keyword evidence="1" id="KW-1133">Transmembrane helix</keyword>
<name>W9RRB6_9ROSA</name>